<keyword evidence="3" id="KW-1185">Reference proteome</keyword>
<feature type="region of interest" description="Disordered" evidence="1">
    <location>
        <begin position="107"/>
        <end position="126"/>
    </location>
</feature>
<protein>
    <submittedName>
        <fullName evidence="2">Uncharacterized protein</fullName>
    </submittedName>
</protein>
<dbReference type="RefSeq" id="WP_145203031.1">
    <property type="nucleotide sequence ID" value="NZ_CP036434.1"/>
</dbReference>
<gene>
    <name evidence="2" type="ORF">Poly30_47020</name>
</gene>
<proteinExistence type="predicted"/>
<dbReference type="Proteomes" id="UP000320390">
    <property type="component" value="Chromosome"/>
</dbReference>
<evidence type="ECO:0000256" key="1">
    <source>
        <dbReference type="SAM" id="MobiDB-lite"/>
    </source>
</evidence>
<dbReference type="AlphaFoldDB" id="A0A518EYH2"/>
<reference evidence="2 3" key="1">
    <citation type="submission" date="2019-02" db="EMBL/GenBank/DDBJ databases">
        <title>Deep-cultivation of Planctomycetes and their phenomic and genomic characterization uncovers novel biology.</title>
        <authorList>
            <person name="Wiegand S."/>
            <person name="Jogler M."/>
            <person name="Boedeker C."/>
            <person name="Pinto D."/>
            <person name="Vollmers J."/>
            <person name="Rivas-Marin E."/>
            <person name="Kohn T."/>
            <person name="Peeters S.H."/>
            <person name="Heuer A."/>
            <person name="Rast P."/>
            <person name="Oberbeckmann S."/>
            <person name="Bunk B."/>
            <person name="Jeske O."/>
            <person name="Meyerdierks A."/>
            <person name="Storesund J.E."/>
            <person name="Kallscheuer N."/>
            <person name="Luecker S."/>
            <person name="Lage O.M."/>
            <person name="Pohl T."/>
            <person name="Merkel B.J."/>
            <person name="Hornburger P."/>
            <person name="Mueller R.-W."/>
            <person name="Bruemmer F."/>
            <person name="Labrenz M."/>
            <person name="Spormann A.M."/>
            <person name="Op den Camp H."/>
            <person name="Overmann J."/>
            <person name="Amann R."/>
            <person name="Jetten M.S.M."/>
            <person name="Mascher T."/>
            <person name="Medema M.H."/>
            <person name="Devos D.P."/>
            <person name="Kaster A.-K."/>
            <person name="Ovreas L."/>
            <person name="Rohde M."/>
            <person name="Galperin M.Y."/>
            <person name="Jogler C."/>
        </authorList>
    </citation>
    <scope>NUCLEOTIDE SEQUENCE [LARGE SCALE GENOMIC DNA]</scope>
    <source>
        <strain evidence="2 3">Poly30</strain>
    </source>
</reference>
<organism evidence="2 3">
    <name type="scientific">Saltatorellus ferox</name>
    <dbReference type="NCBI Taxonomy" id="2528018"/>
    <lineage>
        <taxon>Bacteria</taxon>
        <taxon>Pseudomonadati</taxon>
        <taxon>Planctomycetota</taxon>
        <taxon>Planctomycetia</taxon>
        <taxon>Planctomycetia incertae sedis</taxon>
        <taxon>Saltatorellus</taxon>
    </lineage>
</organism>
<accession>A0A518EYH2</accession>
<dbReference type="EMBL" id="CP036434">
    <property type="protein sequence ID" value="QDV09145.1"/>
    <property type="molecule type" value="Genomic_DNA"/>
</dbReference>
<feature type="region of interest" description="Disordered" evidence="1">
    <location>
        <begin position="58"/>
        <end position="84"/>
    </location>
</feature>
<evidence type="ECO:0000313" key="3">
    <source>
        <dbReference type="Proteomes" id="UP000320390"/>
    </source>
</evidence>
<sequence length="406" mass="43646">MRLALALLALVVFAAAVWLLLAPTDGDVAPIQRGMTQVRAGEAPADLTDVLPAPDQIEEERLPVPSEVEVSKDPEDPDESDDRPKDLASVWRWMLYFDVTSPTGVLPDELGIEEPGGSRRSARLDPTTGRFKGQVLATRDEILEAGIVISSGRGAAARRSVIVMGSDRNPDTAANLTLDNATWDPERGTIVAGTVHLEAPPRLGRLILQPGGVGGVVFEITSNGTKGPLKTRVEFPEGSDTRKAADELELATFLPASEWTAKWVSGDALRSNPDWKATALAGEDLMVDLTDTGGVRISLSSLHLRSFETISIVRLPSPLQERMTGEELTARTLAQGTPTVTIGFGGAGFDDLPDLHGFYIGARQAFLDPGDYRIEAWGDEDAAGVRRLLTSSLATVHDQFVEVLLR</sequence>
<name>A0A518EYH2_9BACT</name>
<evidence type="ECO:0000313" key="2">
    <source>
        <dbReference type="EMBL" id="QDV09145.1"/>
    </source>
</evidence>